<dbReference type="EMBL" id="JXTB01000372">
    <property type="protein sequence ID" value="PON43406.1"/>
    <property type="molecule type" value="Genomic_DNA"/>
</dbReference>
<reference evidence="2" key="1">
    <citation type="submission" date="2016-06" db="EMBL/GenBank/DDBJ databases">
        <title>Parallel loss of symbiosis genes in relatives of nitrogen-fixing non-legume Parasponia.</title>
        <authorList>
            <person name="Van Velzen R."/>
            <person name="Holmer R."/>
            <person name="Bu F."/>
            <person name="Rutten L."/>
            <person name="Van Zeijl A."/>
            <person name="Liu W."/>
            <person name="Santuari L."/>
            <person name="Cao Q."/>
            <person name="Sharma T."/>
            <person name="Shen D."/>
            <person name="Roswanjaya Y."/>
            <person name="Wardhani T."/>
            <person name="Kalhor M.S."/>
            <person name="Jansen J."/>
            <person name="Van den Hoogen J."/>
            <person name="Gungor B."/>
            <person name="Hartog M."/>
            <person name="Hontelez J."/>
            <person name="Verver J."/>
            <person name="Yang W.-C."/>
            <person name="Schijlen E."/>
            <person name="Repin R."/>
            <person name="Schilthuizen M."/>
            <person name="Schranz E."/>
            <person name="Heidstra R."/>
            <person name="Miyata K."/>
            <person name="Fedorova E."/>
            <person name="Kohlen W."/>
            <person name="Bisseling T."/>
            <person name="Smit S."/>
            <person name="Geurts R."/>
        </authorList>
    </citation>
    <scope>NUCLEOTIDE SEQUENCE [LARGE SCALE GENOMIC DNA]</scope>
    <source>
        <strain evidence="2">cv. WU1-14</strain>
    </source>
</reference>
<organism evidence="1 2">
    <name type="scientific">Parasponia andersonii</name>
    <name type="common">Sponia andersonii</name>
    <dbReference type="NCBI Taxonomy" id="3476"/>
    <lineage>
        <taxon>Eukaryota</taxon>
        <taxon>Viridiplantae</taxon>
        <taxon>Streptophyta</taxon>
        <taxon>Embryophyta</taxon>
        <taxon>Tracheophyta</taxon>
        <taxon>Spermatophyta</taxon>
        <taxon>Magnoliopsida</taxon>
        <taxon>eudicotyledons</taxon>
        <taxon>Gunneridae</taxon>
        <taxon>Pentapetalae</taxon>
        <taxon>rosids</taxon>
        <taxon>fabids</taxon>
        <taxon>Rosales</taxon>
        <taxon>Cannabaceae</taxon>
        <taxon>Parasponia</taxon>
    </lineage>
</organism>
<accession>A0A2P5B3S3</accession>
<name>A0A2P5B3S3_PARAD</name>
<evidence type="ECO:0000313" key="1">
    <source>
        <dbReference type="EMBL" id="PON43406.1"/>
    </source>
</evidence>
<sequence>MAILAGIVSPPTKHIFLPAKKLVLASSMEVEIELESFDLGREIRCFNLNSQEKLLDLEDEHMRSRICGFHSISNY</sequence>
<gene>
    <name evidence="1" type="ORF">PanWU01x14_274290</name>
</gene>
<comment type="caution">
    <text evidence="1">The sequence shown here is derived from an EMBL/GenBank/DDBJ whole genome shotgun (WGS) entry which is preliminary data.</text>
</comment>
<dbReference type="Proteomes" id="UP000237105">
    <property type="component" value="Unassembled WGS sequence"/>
</dbReference>
<protein>
    <submittedName>
        <fullName evidence="1">Uncharacterized protein</fullName>
    </submittedName>
</protein>
<dbReference type="AlphaFoldDB" id="A0A2P5B3S3"/>
<evidence type="ECO:0000313" key="2">
    <source>
        <dbReference type="Proteomes" id="UP000237105"/>
    </source>
</evidence>
<proteinExistence type="predicted"/>
<keyword evidence="2" id="KW-1185">Reference proteome</keyword>